<dbReference type="PANTHER" id="PTHR46517">
    <property type="entry name" value="FRUCTOSE-2,6-BISPHOSPHATASE TIGAR"/>
    <property type="match status" value="1"/>
</dbReference>
<reference evidence="4" key="2">
    <citation type="submission" date="2025-08" db="UniProtKB">
        <authorList>
            <consortium name="Ensembl"/>
        </authorList>
    </citation>
    <scope>IDENTIFICATION</scope>
</reference>
<keyword evidence="5" id="KW-1185">Reference proteome</keyword>
<dbReference type="InterPro" id="IPR029033">
    <property type="entry name" value="His_PPase_superfam"/>
</dbReference>
<dbReference type="RefSeq" id="XP_008313807.1">
    <property type="nucleotide sequence ID" value="XM_008315585.3"/>
</dbReference>
<feature type="binding site" evidence="3">
    <location>
        <position position="61"/>
    </location>
    <ligand>
        <name>substrate</name>
    </ligand>
</feature>
<dbReference type="OrthoDB" id="354304at2759"/>
<dbReference type="InterPro" id="IPR013078">
    <property type="entry name" value="His_Pase_superF_clade-1"/>
</dbReference>
<dbReference type="GO" id="GO:0004331">
    <property type="term" value="F:fructose-2,6-bisphosphate 2-phosphatase activity"/>
    <property type="evidence" value="ECO:0007669"/>
    <property type="project" value="TreeGrafter"/>
</dbReference>
<dbReference type="FunCoup" id="A0A3P8V5Z3">
    <property type="interactions" value="66"/>
</dbReference>
<dbReference type="InParanoid" id="A0A3P8V5Z3"/>
<dbReference type="Ensembl" id="ENSCSET00000010937.1">
    <property type="protein sequence ID" value="ENSCSEP00000010808.1"/>
    <property type="gene ID" value="ENSCSEG00000006923.1"/>
</dbReference>
<dbReference type="GeneTree" id="ENSGT00940000163946"/>
<feature type="binding site" evidence="3">
    <location>
        <begin position="10"/>
        <end position="17"/>
    </location>
    <ligand>
        <name>substrate</name>
    </ligand>
</feature>
<dbReference type="PANTHER" id="PTHR46517:SF2">
    <property type="entry name" value="FRUCTOSE-2,6-BISPHOSPHATASE TIGAR B"/>
    <property type="match status" value="1"/>
</dbReference>
<dbReference type="GO" id="GO:0043456">
    <property type="term" value="P:regulation of pentose-phosphate shunt"/>
    <property type="evidence" value="ECO:0007669"/>
    <property type="project" value="TreeGrafter"/>
</dbReference>
<feature type="active site" description="Proton donor/acceptor" evidence="2">
    <location>
        <position position="89"/>
    </location>
</feature>
<dbReference type="GO" id="GO:0045820">
    <property type="term" value="P:negative regulation of glycolytic process"/>
    <property type="evidence" value="ECO:0007669"/>
    <property type="project" value="TreeGrafter"/>
</dbReference>
<evidence type="ECO:0000256" key="1">
    <source>
        <dbReference type="ARBA" id="ARBA00022801"/>
    </source>
</evidence>
<dbReference type="CDD" id="cd07067">
    <property type="entry name" value="HP_PGM_like"/>
    <property type="match status" value="1"/>
</dbReference>
<dbReference type="InterPro" id="IPR051695">
    <property type="entry name" value="Phosphoglycerate_Mutase"/>
</dbReference>
<accession>A0A3P8V5Z3</accession>
<evidence type="ECO:0000313" key="4">
    <source>
        <dbReference type="Ensembl" id="ENSCSEP00000010808.1"/>
    </source>
</evidence>
<evidence type="ECO:0000313" key="5">
    <source>
        <dbReference type="Proteomes" id="UP000265120"/>
    </source>
</evidence>
<organism evidence="4 5">
    <name type="scientific">Cynoglossus semilaevis</name>
    <name type="common">Tongue sole</name>
    <dbReference type="NCBI Taxonomy" id="244447"/>
    <lineage>
        <taxon>Eukaryota</taxon>
        <taxon>Metazoa</taxon>
        <taxon>Chordata</taxon>
        <taxon>Craniata</taxon>
        <taxon>Vertebrata</taxon>
        <taxon>Euteleostomi</taxon>
        <taxon>Actinopterygii</taxon>
        <taxon>Neopterygii</taxon>
        <taxon>Teleostei</taxon>
        <taxon>Neoteleostei</taxon>
        <taxon>Acanthomorphata</taxon>
        <taxon>Carangaria</taxon>
        <taxon>Pleuronectiformes</taxon>
        <taxon>Pleuronectoidei</taxon>
        <taxon>Cynoglossidae</taxon>
        <taxon>Cynoglossinae</taxon>
        <taxon>Cynoglossus</taxon>
    </lineage>
</organism>
<dbReference type="OMA" id="CRDFTPP"/>
<dbReference type="Proteomes" id="UP000265120">
    <property type="component" value="Chromosome 8"/>
</dbReference>
<dbReference type="SMART" id="SM00855">
    <property type="entry name" value="PGAM"/>
    <property type="match status" value="1"/>
</dbReference>
<name>A0A3P8V5Z3_CYNSE</name>
<evidence type="ECO:0000256" key="3">
    <source>
        <dbReference type="PIRSR" id="PIRSR613078-2"/>
    </source>
</evidence>
<dbReference type="STRING" id="244447.ENSCSEP00000010808"/>
<dbReference type="SUPFAM" id="SSF53254">
    <property type="entry name" value="Phosphoglycerate mutase-like"/>
    <property type="match status" value="1"/>
</dbReference>
<dbReference type="CTD" id="393160"/>
<protein>
    <submittedName>
        <fullName evidence="4">TP53 induced glycolysis regulatory phosphatase b</fullName>
    </submittedName>
</protein>
<proteinExistence type="predicted"/>
<dbReference type="Gene3D" id="3.40.50.1240">
    <property type="entry name" value="Phosphoglycerate mutase-like"/>
    <property type="match status" value="1"/>
</dbReference>
<dbReference type="AlphaFoldDB" id="A0A3P8V5Z3"/>
<sequence>MLRFSLTLVRHGETYYNRQKLLQGQGVDTPLSETGVLQAEAAGQYLKDITFSNVFSSNLQRARHTAEIIVGNNTHSSGMDMVLEPLLRERSFGVAEGHPKENLKNMANAAGQSCRDYTPPGGETLGQVKLRFKKFLKILFKQMLEEHGSSGSDASPGLSEGVTDHGVAAAASSDCNSCVNEGLHGVSIHTLVVSHGAFIRVAVRHFVEDLKCSVPPEVKVSQLMSPCPNTGICRFIITVSQSESGPVLHEARCIFTNRKNHLENIPTE</sequence>
<feature type="binding site" evidence="3">
    <location>
        <position position="100"/>
    </location>
    <ligand>
        <name>substrate</name>
    </ligand>
</feature>
<keyword evidence="1" id="KW-0378">Hydrolase</keyword>
<evidence type="ECO:0000256" key="2">
    <source>
        <dbReference type="PIRSR" id="PIRSR613078-1"/>
    </source>
</evidence>
<feature type="active site" description="Tele-phosphohistidine intermediate" evidence="2">
    <location>
        <position position="11"/>
    </location>
</feature>
<dbReference type="GO" id="GO:0005829">
    <property type="term" value="C:cytosol"/>
    <property type="evidence" value="ECO:0007669"/>
    <property type="project" value="TreeGrafter"/>
</dbReference>
<dbReference type="GeneID" id="103382707"/>
<reference evidence="4" key="3">
    <citation type="submission" date="2025-09" db="UniProtKB">
        <authorList>
            <consortium name="Ensembl"/>
        </authorList>
    </citation>
    <scope>IDENTIFICATION</scope>
</reference>
<dbReference type="Pfam" id="PF00300">
    <property type="entry name" value="His_Phos_1"/>
    <property type="match status" value="1"/>
</dbReference>
<reference evidence="4 5" key="1">
    <citation type="journal article" date="2014" name="Nat. Genet.">
        <title>Whole-genome sequence of a flatfish provides insights into ZW sex chromosome evolution and adaptation to a benthic lifestyle.</title>
        <authorList>
            <person name="Chen S."/>
            <person name="Zhang G."/>
            <person name="Shao C."/>
            <person name="Huang Q."/>
            <person name="Liu G."/>
            <person name="Zhang P."/>
            <person name="Song W."/>
            <person name="An N."/>
            <person name="Chalopin D."/>
            <person name="Volff J.N."/>
            <person name="Hong Y."/>
            <person name="Li Q."/>
            <person name="Sha Z."/>
            <person name="Zhou H."/>
            <person name="Xie M."/>
            <person name="Yu Q."/>
            <person name="Liu Y."/>
            <person name="Xiang H."/>
            <person name="Wang N."/>
            <person name="Wu K."/>
            <person name="Yang C."/>
            <person name="Zhou Q."/>
            <person name="Liao X."/>
            <person name="Yang L."/>
            <person name="Hu Q."/>
            <person name="Zhang J."/>
            <person name="Meng L."/>
            <person name="Jin L."/>
            <person name="Tian Y."/>
            <person name="Lian J."/>
            <person name="Yang J."/>
            <person name="Miao G."/>
            <person name="Liu S."/>
            <person name="Liang Z."/>
            <person name="Yan F."/>
            <person name="Li Y."/>
            <person name="Sun B."/>
            <person name="Zhang H."/>
            <person name="Zhang J."/>
            <person name="Zhu Y."/>
            <person name="Du M."/>
            <person name="Zhao Y."/>
            <person name="Schartl M."/>
            <person name="Tang Q."/>
            <person name="Wang J."/>
        </authorList>
    </citation>
    <scope>NUCLEOTIDE SEQUENCE</scope>
</reference>
<dbReference type="KEGG" id="csem:103382707"/>